<organism evidence="2 3">
    <name type="scientific">Pocillopora meandrina</name>
    <dbReference type="NCBI Taxonomy" id="46732"/>
    <lineage>
        <taxon>Eukaryota</taxon>
        <taxon>Metazoa</taxon>
        <taxon>Cnidaria</taxon>
        <taxon>Anthozoa</taxon>
        <taxon>Hexacorallia</taxon>
        <taxon>Scleractinia</taxon>
        <taxon>Astrocoeniina</taxon>
        <taxon>Pocilloporidae</taxon>
        <taxon>Pocillopora</taxon>
    </lineage>
</organism>
<feature type="chain" id="PRO_5043404067" evidence="1">
    <location>
        <begin position="32"/>
        <end position="951"/>
    </location>
</feature>
<evidence type="ECO:0000256" key="1">
    <source>
        <dbReference type="SAM" id="SignalP"/>
    </source>
</evidence>
<dbReference type="AlphaFoldDB" id="A0AAU9Y0M0"/>
<gene>
    <name evidence="2" type="ORF">PMEA_00002257</name>
</gene>
<proteinExistence type="predicted"/>
<evidence type="ECO:0000313" key="3">
    <source>
        <dbReference type="Proteomes" id="UP001159428"/>
    </source>
</evidence>
<dbReference type="Proteomes" id="UP001159428">
    <property type="component" value="Unassembled WGS sequence"/>
</dbReference>
<dbReference type="EMBL" id="CALNXJ010000103">
    <property type="protein sequence ID" value="CAH3164359.1"/>
    <property type="molecule type" value="Genomic_DNA"/>
</dbReference>
<keyword evidence="3" id="KW-1185">Reference proteome</keyword>
<evidence type="ECO:0000313" key="2">
    <source>
        <dbReference type="EMBL" id="CAH3164359.1"/>
    </source>
</evidence>
<comment type="caution">
    <text evidence="2">The sequence shown here is derived from an EMBL/GenBank/DDBJ whole genome shotgun (WGS) entry which is preliminary data.</text>
</comment>
<accession>A0AAU9Y0M0</accession>
<protein>
    <submittedName>
        <fullName evidence="2">Uncharacterized protein</fullName>
    </submittedName>
</protein>
<sequence>MNAGIFSFWGIHLLFCCFSTLFFAGRPIAHAACSNGFGEDCDEDMHHIVRRAISYPSTVSKSLRVELSPVVHNITYYNIGDKIQFTLNLTHNQSASADLVRQLKVVLWSQFLEPEQGSLVGAVNGVGYNSSAISFDIADLASAAAAYVAFNATVKSSIQPLANLYFSVLVTGNDGSGSNYHYGPASSQPTLYAVFPTVSLSRIDYSYLWVGNTTGYSMTITMPNLDFSLLVEITTNINDFSFMELHNVMVKRVGTNIKPDQPPTASYDSSEEVPFNDRAVLDFGNLTVTGNDESEKKIVIDFNVTIKDHPKLANNSKHWVGAGMRSGYQMLWVGQEALFVYKHEPSLTAEFTTVNDTASNRYLIGDKVSVTWVVKHMENTSYEDAKNVRISFYSNTLKILRGVYNESGNANKPLNIRDDFHSDESSVPNLPQGQEITGKLDLEVSDKISPLETLDIFMQLKYQNTRGDEKLNTSHQPSPPYVAGVPGFSLKLSGSSNQIRIGGRAKFNFSILMRKMKSTLKVEVILPVNGTSIMSLVSLEVKSVGKNIVNNSGIDFSSVKATLNSTVGDTKLHDRGSIDFGEVVNIYGDSDAPENKIEIEFEIVVNDHANVTNGSKHWVGVGVRGGKRMMWIGDVALIADVPQDRRPILQIEASCFLQDSKLACKDSTTLSNSSKVYFNGTVSHHEDSQQYAENVNVFWMLPPYVTYSDANYDPGINYIKTEQGPKFSFLDKKLHFLDRLSFSVQGTLDPKGIMPPGENYAVSPIQLTYSPYSLSAVYGAPPVPVSFKFKSSGESSPEQTLPALEEIYTRGFLVDVTNDILYVCQKSNERLQSSCFSTADQGLSWTAMDQQVGYVIGQVGNDLYGIARNNRAYMRKRGKEGAWYGIEEDVWKSAKNDKHLVEKKAIEENHTNTGDPESDFIKGNWGGNAKGVLLKVSSSWQLKAQWKCCGK</sequence>
<keyword evidence="1" id="KW-0732">Signal</keyword>
<feature type="signal peptide" evidence="1">
    <location>
        <begin position="1"/>
        <end position="31"/>
    </location>
</feature>
<reference evidence="2 3" key="1">
    <citation type="submission" date="2022-05" db="EMBL/GenBank/DDBJ databases">
        <authorList>
            <consortium name="Genoscope - CEA"/>
            <person name="William W."/>
        </authorList>
    </citation>
    <scope>NUCLEOTIDE SEQUENCE [LARGE SCALE GENOMIC DNA]</scope>
</reference>
<name>A0AAU9Y0M0_9CNID</name>